<dbReference type="EMBL" id="VGIY01000012">
    <property type="protein sequence ID" value="MBM3316425.1"/>
    <property type="molecule type" value="Genomic_DNA"/>
</dbReference>
<proteinExistence type="predicted"/>
<evidence type="ECO:0000256" key="1">
    <source>
        <dbReference type="SAM" id="Phobius"/>
    </source>
</evidence>
<dbReference type="Proteomes" id="UP000748308">
    <property type="component" value="Unassembled WGS sequence"/>
</dbReference>
<dbReference type="InterPro" id="IPR007165">
    <property type="entry name" value="Phage_holin_4_2"/>
</dbReference>
<reference evidence="2" key="1">
    <citation type="submission" date="2019-03" db="EMBL/GenBank/DDBJ databases">
        <title>Lake Tanganyika Metagenome-Assembled Genomes (MAGs).</title>
        <authorList>
            <person name="Tran P."/>
        </authorList>
    </citation>
    <scope>NUCLEOTIDE SEQUENCE</scope>
    <source>
        <strain evidence="2">M_DeepCast_400m_m2_100</strain>
    </source>
</reference>
<keyword evidence="1" id="KW-0812">Transmembrane</keyword>
<evidence type="ECO:0000313" key="2">
    <source>
        <dbReference type="EMBL" id="MBM3316425.1"/>
    </source>
</evidence>
<feature type="transmembrane region" description="Helical" evidence="1">
    <location>
        <begin position="95"/>
        <end position="117"/>
    </location>
</feature>
<dbReference type="PANTHER" id="PTHR37309">
    <property type="entry name" value="SLR0284 PROTEIN"/>
    <property type="match status" value="1"/>
</dbReference>
<keyword evidence="1" id="KW-0472">Membrane</keyword>
<keyword evidence="1" id="KW-1133">Transmembrane helix</keyword>
<dbReference type="AlphaFoldDB" id="A0A938BPP3"/>
<organism evidence="2 3">
    <name type="scientific">Eiseniibacteriota bacterium</name>
    <dbReference type="NCBI Taxonomy" id="2212470"/>
    <lineage>
        <taxon>Bacteria</taxon>
        <taxon>Candidatus Eiseniibacteriota</taxon>
    </lineage>
</organism>
<dbReference type="PANTHER" id="PTHR37309:SF1">
    <property type="entry name" value="SLR0284 PROTEIN"/>
    <property type="match status" value="1"/>
</dbReference>
<feature type="transmembrane region" description="Helical" evidence="1">
    <location>
        <begin position="60"/>
        <end position="83"/>
    </location>
</feature>
<name>A0A938BPP3_UNCEI</name>
<gene>
    <name evidence="2" type="ORF">FJY75_01095</name>
</gene>
<comment type="caution">
    <text evidence="2">The sequence shown here is derived from an EMBL/GenBank/DDBJ whole genome shotgun (WGS) entry which is preliminary data.</text>
</comment>
<protein>
    <submittedName>
        <fullName evidence="2">Phage holin family protein</fullName>
    </submittedName>
</protein>
<feature type="transmembrane region" description="Helical" evidence="1">
    <location>
        <begin position="36"/>
        <end position="53"/>
    </location>
</feature>
<dbReference type="Pfam" id="PF04020">
    <property type="entry name" value="Phage_holin_4_2"/>
    <property type="match status" value="1"/>
</dbReference>
<accession>A0A938BPP3</accession>
<sequence>MQGFLVRFVVTFFALGFTTAIVPGIELHGEGPLRSGLALGAAALVLGLLNAVVRPILIFFTLPLTIMTLGLSVLVLNGLLLWFTSSVVKGFEVTGFWAALLGTIILSLISGVLNAVVRDKRERTLSRRGH</sequence>
<evidence type="ECO:0000313" key="3">
    <source>
        <dbReference type="Proteomes" id="UP000748308"/>
    </source>
</evidence>